<evidence type="ECO:0000313" key="2">
    <source>
        <dbReference type="Proteomes" id="UP000276133"/>
    </source>
</evidence>
<dbReference type="AlphaFoldDB" id="A0A3M7S200"/>
<sequence length="59" mass="6555">MASNTFYTINKEKKNINKIKKYYLADSFLAFLNPVGCTTSPAAAKVDLLRNLAISNLQS</sequence>
<evidence type="ECO:0000313" key="1">
    <source>
        <dbReference type="EMBL" id="RNA29607.1"/>
    </source>
</evidence>
<proteinExistence type="predicted"/>
<dbReference type="Proteomes" id="UP000276133">
    <property type="component" value="Unassembled WGS sequence"/>
</dbReference>
<gene>
    <name evidence="1" type="ORF">BpHYR1_040222</name>
</gene>
<comment type="caution">
    <text evidence="1">The sequence shown here is derived from an EMBL/GenBank/DDBJ whole genome shotgun (WGS) entry which is preliminary data.</text>
</comment>
<name>A0A3M7S200_BRAPC</name>
<protein>
    <submittedName>
        <fullName evidence="1">Uncharacterized protein</fullName>
    </submittedName>
</protein>
<keyword evidence="2" id="KW-1185">Reference proteome</keyword>
<reference evidence="1 2" key="1">
    <citation type="journal article" date="2018" name="Sci. Rep.">
        <title>Genomic signatures of local adaptation to the degree of environmental predictability in rotifers.</title>
        <authorList>
            <person name="Franch-Gras L."/>
            <person name="Hahn C."/>
            <person name="Garcia-Roger E.M."/>
            <person name="Carmona M.J."/>
            <person name="Serra M."/>
            <person name="Gomez A."/>
        </authorList>
    </citation>
    <scope>NUCLEOTIDE SEQUENCE [LARGE SCALE GENOMIC DNA]</scope>
    <source>
        <strain evidence="1">HYR1</strain>
    </source>
</reference>
<accession>A0A3M7S200</accession>
<organism evidence="1 2">
    <name type="scientific">Brachionus plicatilis</name>
    <name type="common">Marine rotifer</name>
    <name type="synonym">Brachionus muelleri</name>
    <dbReference type="NCBI Taxonomy" id="10195"/>
    <lineage>
        <taxon>Eukaryota</taxon>
        <taxon>Metazoa</taxon>
        <taxon>Spiralia</taxon>
        <taxon>Gnathifera</taxon>
        <taxon>Rotifera</taxon>
        <taxon>Eurotatoria</taxon>
        <taxon>Monogononta</taxon>
        <taxon>Pseudotrocha</taxon>
        <taxon>Ploima</taxon>
        <taxon>Brachionidae</taxon>
        <taxon>Brachionus</taxon>
    </lineage>
</organism>
<dbReference type="EMBL" id="REGN01002187">
    <property type="protein sequence ID" value="RNA29607.1"/>
    <property type="molecule type" value="Genomic_DNA"/>
</dbReference>